<organism evidence="1 2">
    <name type="scientific">Bacillus cereus VD133</name>
    <dbReference type="NCBI Taxonomy" id="1053233"/>
    <lineage>
        <taxon>Bacteria</taxon>
        <taxon>Bacillati</taxon>
        <taxon>Bacillota</taxon>
        <taxon>Bacilli</taxon>
        <taxon>Bacillales</taxon>
        <taxon>Bacillaceae</taxon>
        <taxon>Bacillus</taxon>
        <taxon>Bacillus cereus group</taxon>
    </lineage>
</organism>
<name>A0A9W5V0W6_BACCE</name>
<accession>A0A9W5V0W6</accession>
<dbReference type="AlphaFoldDB" id="A0A9W5V0W6"/>
<comment type="caution">
    <text evidence="1">The sequence shown here is derived from an EMBL/GenBank/DDBJ whole genome shotgun (WGS) entry which is preliminary data.</text>
</comment>
<evidence type="ECO:0008006" key="3">
    <source>
        <dbReference type="Google" id="ProtNLM"/>
    </source>
</evidence>
<protein>
    <recommendedName>
        <fullName evidence="3">Bro-N domain-containing protein</fullName>
    </recommendedName>
</protein>
<reference evidence="1 2" key="1">
    <citation type="submission" date="2012-12" db="EMBL/GenBank/DDBJ databases">
        <title>The Genome Sequence of Bacillus cereus VD133.</title>
        <authorList>
            <consortium name="The Broad Institute Genome Sequencing Platform"/>
            <consortium name="The Broad Institute Genome Sequencing Center for Infectious Disease"/>
            <person name="Feldgarden M."/>
            <person name="Van der Auwera G.A."/>
            <person name="Mahillon J."/>
            <person name="Duprez V."/>
            <person name="Timmery S."/>
            <person name="Mattelet C."/>
            <person name="Dierick K."/>
            <person name="Sun M."/>
            <person name="Yu Z."/>
            <person name="Zhu L."/>
            <person name="Hu X."/>
            <person name="Shank E.B."/>
            <person name="Swiecicka I."/>
            <person name="Hansen B.M."/>
            <person name="Andrup L."/>
            <person name="Walker B."/>
            <person name="Young S.K."/>
            <person name="Zeng Q."/>
            <person name="Gargeya S."/>
            <person name="Fitzgerald M."/>
            <person name="Haas B."/>
            <person name="Abouelleil A."/>
            <person name="Alvarado L."/>
            <person name="Arachchi H.M."/>
            <person name="Berlin A.M."/>
            <person name="Chapman S.B."/>
            <person name="Dewar J."/>
            <person name="Goldberg J."/>
            <person name="Griggs A."/>
            <person name="Gujja S."/>
            <person name="Hansen M."/>
            <person name="Howarth C."/>
            <person name="Imamovic A."/>
            <person name="Larimer J."/>
            <person name="McCowan C."/>
            <person name="Murphy C."/>
            <person name="Neiman D."/>
            <person name="Pearson M."/>
            <person name="Priest M."/>
            <person name="Roberts A."/>
            <person name="Saif S."/>
            <person name="Shea T."/>
            <person name="Sisk P."/>
            <person name="Sykes S."/>
            <person name="Wortman J."/>
            <person name="Nusbaum C."/>
            <person name="Birren B."/>
        </authorList>
    </citation>
    <scope>NUCLEOTIDE SEQUENCE [LARGE SCALE GENOMIC DNA]</scope>
    <source>
        <strain evidence="1 2">VD133</strain>
    </source>
</reference>
<dbReference type="RefSeq" id="WP_016111461.1">
    <property type="nucleotide sequence ID" value="NZ_KB976191.1"/>
</dbReference>
<evidence type="ECO:0000313" key="2">
    <source>
        <dbReference type="Proteomes" id="UP000014018"/>
    </source>
</evidence>
<dbReference type="EMBL" id="AHFB01000084">
    <property type="protein sequence ID" value="EOO30748.1"/>
    <property type="molecule type" value="Genomic_DNA"/>
</dbReference>
<dbReference type="Proteomes" id="UP000014018">
    <property type="component" value="Unassembled WGS sequence"/>
</dbReference>
<proteinExistence type="predicted"/>
<sequence>MEKLQVFNHSEFGLLRVIQLDGQEMFDLENAAWSLGYTKVAKGRMYLRKDRINKVIQKADISVVVRDGQPYITEDGLYEFIFEAGTDKSK</sequence>
<gene>
    <name evidence="1" type="ORF">IIU_05065</name>
</gene>
<evidence type="ECO:0000313" key="1">
    <source>
        <dbReference type="EMBL" id="EOO30748.1"/>
    </source>
</evidence>